<dbReference type="Proteomes" id="UP000034883">
    <property type="component" value="Chromosome"/>
</dbReference>
<evidence type="ECO:0008006" key="4">
    <source>
        <dbReference type="Google" id="ProtNLM"/>
    </source>
</evidence>
<evidence type="ECO:0000313" key="2">
    <source>
        <dbReference type="EMBL" id="AKF10434.1"/>
    </source>
</evidence>
<accession>A0A0F6SHH1</accession>
<keyword evidence="1" id="KW-1133">Transmembrane helix</keyword>
<keyword evidence="1" id="KW-0812">Transmembrane</keyword>
<proteinExistence type="predicted"/>
<evidence type="ECO:0000313" key="3">
    <source>
        <dbReference type="Proteomes" id="UP000034883"/>
    </source>
</evidence>
<dbReference type="EMBL" id="CP011125">
    <property type="protein sequence ID" value="AKF10434.1"/>
    <property type="molecule type" value="Genomic_DNA"/>
</dbReference>
<reference evidence="2 3" key="1">
    <citation type="submission" date="2015-03" db="EMBL/GenBank/DDBJ databases">
        <title>Genome assembly of Sandaracinus amylolyticus DSM 53668.</title>
        <authorList>
            <person name="Sharma G."/>
            <person name="Subramanian S."/>
        </authorList>
    </citation>
    <scope>NUCLEOTIDE SEQUENCE [LARGE SCALE GENOMIC DNA]</scope>
    <source>
        <strain evidence="2 3">DSM 53668</strain>
    </source>
</reference>
<dbReference type="AlphaFoldDB" id="A0A0F6SHH1"/>
<keyword evidence="1" id="KW-0472">Membrane</keyword>
<feature type="transmembrane region" description="Helical" evidence="1">
    <location>
        <begin position="46"/>
        <end position="66"/>
    </location>
</feature>
<dbReference type="STRING" id="927083.DB32_007583"/>
<keyword evidence="3" id="KW-1185">Reference proteome</keyword>
<feature type="transmembrane region" description="Helical" evidence="1">
    <location>
        <begin position="78"/>
        <end position="97"/>
    </location>
</feature>
<feature type="transmembrane region" description="Helical" evidence="1">
    <location>
        <begin position="109"/>
        <end position="129"/>
    </location>
</feature>
<name>A0A0F6SHH1_9BACT</name>
<dbReference type="RefSeq" id="WP_075097713.1">
    <property type="nucleotide sequence ID" value="NZ_CP011125.1"/>
</dbReference>
<organism evidence="2 3">
    <name type="scientific">Sandaracinus amylolyticus</name>
    <dbReference type="NCBI Taxonomy" id="927083"/>
    <lineage>
        <taxon>Bacteria</taxon>
        <taxon>Pseudomonadati</taxon>
        <taxon>Myxococcota</taxon>
        <taxon>Polyangia</taxon>
        <taxon>Polyangiales</taxon>
        <taxon>Sandaracinaceae</taxon>
        <taxon>Sandaracinus</taxon>
    </lineage>
</organism>
<sequence length="152" mass="16510">MMRRIGVGALCYLVPTFVLGFVWHLVVFESYYERLAMYRQDVIVPFGFLSMTIQALLFAWVFDTSFARRAAGVGRRALAFAAFGAALSWSFTTIAVAAKNVMTSVPDYLLIETAFTAVQWAIVGPLMALSHAKLAPASDAAPPRASAAIAPE</sequence>
<dbReference type="KEGG" id="samy:DB32_007583"/>
<evidence type="ECO:0000256" key="1">
    <source>
        <dbReference type="SAM" id="Phobius"/>
    </source>
</evidence>
<protein>
    <recommendedName>
        <fullName evidence="4">Transmembrane protein</fullName>
    </recommendedName>
</protein>
<feature type="transmembrane region" description="Helical" evidence="1">
    <location>
        <begin position="7"/>
        <end position="26"/>
    </location>
</feature>
<gene>
    <name evidence="2" type="ORF">DB32_007583</name>
</gene>